<feature type="transmembrane region" description="Helical" evidence="6">
    <location>
        <begin position="91"/>
        <end position="119"/>
    </location>
</feature>
<feature type="transmembrane region" description="Helical" evidence="6">
    <location>
        <begin position="42"/>
        <end position="62"/>
    </location>
</feature>
<dbReference type="RefSeq" id="WP_014804228.1">
    <property type="nucleotide sequence ID" value="NC_018020.1"/>
</dbReference>
<keyword evidence="2" id="KW-0813">Transport</keyword>
<evidence type="ECO:0000256" key="4">
    <source>
        <dbReference type="ARBA" id="ARBA00022989"/>
    </source>
</evidence>
<dbReference type="AlphaFoldDB" id="I4B8X0"/>
<accession>I4B8X0</accession>
<feature type="transmembrane region" description="Helical" evidence="6">
    <location>
        <begin position="373"/>
        <end position="390"/>
    </location>
</feature>
<dbReference type="OrthoDB" id="9762833at2"/>
<dbReference type="KEGG" id="tpx:Turpa_3088"/>
<evidence type="ECO:0000256" key="5">
    <source>
        <dbReference type="ARBA" id="ARBA00023136"/>
    </source>
</evidence>
<dbReference type="EMBL" id="CP002959">
    <property type="protein sequence ID" value="AFM13727.1"/>
    <property type="molecule type" value="Genomic_DNA"/>
</dbReference>
<dbReference type="Proteomes" id="UP000006048">
    <property type="component" value="Chromosome"/>
</dbReference>
<dbReference type="Pfam" id="PF00209">
    <property type="entry name" value="SNF"/>
    <property type="match status" value="2"/>
</dbReference>
<evidence type="ECO:0000313" key="7">
    <source>
        <dbReference type="EMBL" id="AFM13727.1"/>
    </source>
</evidence>
<protein>
    <submittedName>
        <fullName evidence="7">Sodium:neurotransmitter symporter</fullName>
    </submittedName>
</protein>
<evidence type="ECO:0000256" key="6">
    <source>
        <dbReference type="SAM" id="Phobius"/>
    </source>
</evidence>
<dbReference type="InterPro" id="IPR037272">
    <property type="entry name" value="SNS_sf"/>
</dbReference>
<keyword evidence="3 6" id="KW-0812">Transmembrane</keyword>
<reference evidence="7 8" key="1">
    <citation type="submission" date="2012-06" db="EMBL/GenBank/DDBJ databases">
        <title>The complete chromosome of genome of Turneriella parva DSM 21527.</title>
        <authorList>
            <consortium name="US DOE Joint Genome Institute (JGI-PGF)"/>
            <person name="Lucas S."/>
            <person name="Han J."/>
            <person name="Lapidus A."/>
            <person name="Bruce D."/>
            <person name="Goodwin L."/>
            <person name="Pitluck S."/>
            <person name="Peters L."/>
            <person name="Kyrpides N."/>
            <person name="Mavromatis K."/>
            <person name="Ivanova N."/>
            <person name="Mikhailova N."/>
            <person name="Chertkov O."/>
            <person name="Detter J.C."/>
            <person name="Tapia R."/>
            <person name="Han C."/>
            <person name="Land M."/>
            <person name="Hauser L."/>
            <person name="Markowitz V."/>
            <person name="Cheng J.-F."/>
            <person name="Hugenholtz P."/>
            <person name="Woyke T."/>
            <person name="Wu D."/>
            <person name="Gronow S."/>
            <person name="Wellnitz S."/>
            <person name="Brambilla E."/>
            <person name="Klenk H.-P."/>
            <person name="Eisen J.A."/>
        </authorList>
    </citation>
    <scope>NUCLEOTIDE SEQUENCE [LARGE SCALE GENOMIC DNA]</scope>
    <source>
        <strain evidence="8">ATCC BAA-1111 / DSM 21527 / NCTC 11395 / H</strain>
    </source>
</reference>
<dbReference type="PANTHER" id="PTHR42948:SF1">
    <property type="entry name" value="TRANSPORTER"/>
    <property type="match status" value="1"/>
</dbReference>
<feature type="transmembrane region" description="Helical" evidence="6">
    <location>
        <begin position="444"/>
        <end position="464"/>
    </location>
</feature>
<keyword evidence="8" id="KW-1185">Reference proteome</keyword>
<feature type="transmembrane region" description="Helical" evidence="6">
    <location>
        <begin position="336"/>
        <end position="361"/>
    </location>
</feature>
<feature type="transmembrane region" description="Helical" evidence="6">
    <location>
        <begin position="151"/>
        <end position="174"/>
    </location>
</feature>
<dbReference type="GO" id="GO:0016020">
    <property type="term" value="C:membrane"/>
    <property type="evidence" value="ECO:0007669"/>
    <property type="project" value="UniProtKB-SubCell"/>
</dbReference>
<feature type="transmembrane region" description="Helical" evidence="6">
    <location>
        <begin position="246"/>
        <end position="269"/>
    </location>
</feature>
<feature type="transmembrane region" description="Helical" evidence="6">
    <location>
        <begin position="402"/>
        <end position="424"/>
    </location>
</feature>
<organism evidence="7 8">
    <name type="scientific">Turneriella parva (strain ATCC BAA-1111 / DSM 21527 / NCTC 11395 / H)</name>
    <name type="common">Leptospira parva</name>
    <dbReference type="NCBI Taxonomy" id="869212"/>
    <lineage>
        <taxon>Bacteria</taxon>
        <taxon>Pseudomonadati</taxon>
        <taxon>Spirochaetota</taxon>
        <taxon>Spirochaetia</taxon>
        <taxon>Leptospirales</taxon>
        <taxon>Leptospiraceae</taxon>
        <taxon>Turneriella</taxon>
    </lineage>
</organism>
<dbReference type="PROSITE" id="PS50267">
    <property type="entry name" value="NA_NEUROTRAN_SYMP_3"/>
    <property type="match status" value="1"/>
</dbReference>
<gene>
    <name evidence="7" type="ordered locus">Turpa_3088</name>
</gene>
<dbReference type="PRINTS" id="PR00176">
    <property type="entry name" value="NANEUSMPORT"/>
</dbReference>
<dbReference type="InterPro" id="IPR000175">
    <property type="entry name" value="Na/ntran_symport"/>
</dbReference>
<name>I4B8X0_TURPD</name>
<sequence>MSGGNAWGSRLGIILAVTGSAVGLGNFLRFPGLAAKYGGGTFMIPYFTAFILLGLPIAYIEWSIARYGGSRGYHSAPGIFSVLWPRRISPYLGVIGLIVPVGIYMYYVVIESWCLYYAWGYLSGALNLGTDVAGYRNFFDAFTGSTGNGTLFAGVSPMLISLAVCYIFNFFFVYRGIAGIERISRYGMPILLLTGLIVLVRVMTLGTPNPELPERNVLNGLGHLWNPPQNVGLGESLLNARLWMDAAGQIFFSLSVGFGVIINYASYLSKKDDIMLSATTAAAGNEFAEVALGGLITVPAAFVFLGLQGVGSTFGLGFVSLPAVFAHMPLGQLFGFLWFFLLFIAAITSSVSMLQPGIAFLEEGLHLDRKKSSAGLLLLTSLGTLFVVYYSGNLEALDTMDFWAGTFFIFVLALFQVIVAGWLFGVDNVLKEAAEGSRMRIPRILPFIIKYVCPAFLALIFIMWCYQNLPVQVKKIQENTVTQITVLFLLGSIMLFLLLTHLAVKKWQTDKARGLR</sequence>
<dbReference type="HOGENOM" id="CLU_006855_3_3_12"/>
<feature type="transmembrane region" description="Helical" evidence="6">
    <location>
        <begin position="186"/>
        <end position="204"/>
    </location>
</feature>
<evidence type="ECO:0000256" key="3">
    <source>
        <dbReference type="ARBA" id="ARBA00022692"/>
    </source>
</evidence>
<feature type="transmembrane region" description="Helical" evidence="6">
    <location>
        <begin position="12"/>
        <end position="30"/>
    </location>
</feature>
<evidence type="ECO:0000256" key="2">
    <source>
        <dbReference type="ARBA" id="ARBA00022448"/>
    </source>
</evidence>
<feature type="transmembrane region" description="Helical" evidence="6">
    <location>
        <begin position="290"/>
        <end position="316"/>
    </location>
</feature>
<comment type="subcellular location">
    <subcellularLocation>
        <location evidence="1">Membrane</location>
        <topology evidence="1">Multi-pass membrane protein</topology>
    </subcellularLocation>
</comment>
<feature type="transmembrane region" description="Helical" evidence="6">
    <location>
        <begin position="484"/>
        <end position="504"/>
    </location>
</feature>
<keyword evidence="4 6" id="KW-1133">Transmembrane helix</keyword>
<dbReference type="PANTHER" id="PTHR42948">
    <property type="entry name" value="TRANSPORTER"/>
    <property type="match status" value="1"/>
</dbReference>
<dbReference type="SUPFAM" id="SSF161070">
    <property type="entry name" value="SNF-like"/>
    <property type="match status" value="1"/>
</dbReference>
<dbReference type="STRING" id="869212.Turpa_3088"/>
<evidence type="ECO:0000256" key="1">
    <source>
        <dbReference type="ARBA" id="ARBA00004141"/>
    </source>
</evidence>
<proteinExistence type="predicted"/>
<evidence type="ECO:0000313" key="8">
    <source>
        <dbReference type="Proteomes" id="UP000006048"/>
    </source>
</evidence>
<keyword evidence="5 6" id="KW-0472">Membrane</keyword>